<reference evidence="1" key="1">
    <citation type="journal article" date="2009" name="PLoS Genet.">
        <title>Sequencing, mapping, and analysis of 27,455 maize full-length cDNAs.</title>
        <authorList>
            <person name="Soderlund C."/>
            <person name="Descour A."/>
            <person name="Kudrna D."/>
            <person name="Bomhoff M."/>
            <person name="Boyd L."/>
            <person name="Currie J."/>
            <person name="Angelova A."/>
            <person name="Collura K."/>
            <person name="Wissotski M."/>
            <person name="Ashley E."/>
            <person name="Morrow D."/>
            <person name="Fernandes J."/>
            <person name="Walbot V."/>
            <person name="Yu Y."/>
        </authorList>
    </citation>
    <scope>NUCLEOTIDE SEQUENCE</scope>
    <source>
        <strain evidence="1">B73</strain>
    </source>
</reference>
<dbReference type="AlphaFoldDB" id="C0PMF7"/>
<accession>C0PMF7</accession>
<protein>
    <submittedName>
        <fullName evidence="1">Uncharacterized protein</fullName>
    </submittedName>
</protein>
<dbReference type="EMBL" id="BT069476">
    <property type="protein sequence ID" value="ACN36373.1"/>
    <property type="molecule type" value="mRNA"/>
</dbReference>
<name>C0PMF7_MAIZE</name>
<organism evidence="1">
    <name type="scientific">Zea mays</name>
    <name type="common">Maize</name>
    <dbReference type="NCBI Taxonomy" id="4577"/>
    <lineage>
        <taxon>Eukaryota</taxon>
        <taxon>Viridiplantae</taxon>
        <taxon>Streptophyta</taxon>
        <taxon>Embryophyta</taxon>
        <taxon>Tracheophyta</taxon>
        <taxon>Spermatophyta</taxon>
        <taxon>Magnoliopsida</taxon>
        <taxon>Liliopsida</taxon>
        <taxon>Poales</taxon>
        <taxon>Poaceae</taxon>
        <taxon>PACMAD clade</taxon>
        <taxon>Panicoideae</taxon>
        <taxon>Andropogonodae</taxon>
        <taxon>Andropogoneae</taxon>
        <taxon>Tripsacinae</taxon>
        <taxon>Zea</taxon>
    </lineage>
</organism>
<evidence type="ECO:0000313" key="1">
    <source>
        <dbReference type="EMBL" id="ACN36373.1"/>
    </source>
</evidence>
<sequence length="51" mass="5944">MRHHSQNTTQHSTAQHRWCAATLQLAPAILHENRRRRRCCPGRRGAASRRT</sequence>
<proteinExistence type="evidence at transcript level"/>
<reference evidence="1" key="2">
    <citation type="submission" date="2012-06" db="EMBL/GenBank/DDBJ databases">
        <authorList>
            <person name="Yu Y."/>
            <person name="Currie J."/>
            <person name="Lomeli R."/>
            <person name="Angelova A."/>
            <person name="Collura K."/>
            <person name="Wissotski M."/>
            <person name="Campos D."/>
            <person name="Kudrna D."/>
            <person name="Golser W."/>
            <person name="Ashely E."/>
            <person name="Descour A."/>
            <person name="Fernandes J."/>
            <person name="Soderlund C."/>
            <person name="Walbot V."/>
        </authorList>
    </citation>
    <scope>NUCLEOTIDE SEQUENCE</scope>
    <source>
        <strain evidence="1">B73</strain>
    </source>
</reference>